<keyword evidence="5" id="KW-1185">Reference proteome</keyword>
<dbReference type="InterPro" id="IPR013083">
    <property type="entry name" value="Znf_RING/FYVE/PHD"/>
</dbReference>
<evidence type="ECO:0000259" key="3">
    <source>
        <dbReference type="PROSITE" id="PS50089"/>
    </source>
</evidence>
<feature type="compositionally biased region" description="Basic and acidic residues" evidence="2">
    <location>
        <begin position="450"/>
        <end position="461"/>
    </location>
</feature>
<evidence type="ECO:0000256" key="1">
    <source>
        <dbReference type="PROSITE-ProRule" id="PRU00175"/>
    </source>
</evidence>
<comment type="caution">
    <text evidence="4">The sequence shown here is derived from an EMBL/GenBank/DDBJ whole genome shotgun (WGS) entry which is preliminary data.</text>
</comment>
<gene>
    <name evidence="4" type="ORF">HHK36_003089</name>
</gene>
<dbReference type="CDD" id="cd16448">
    <property type="entry name" value="RING-H2"/>
    <property type="match status" value="1"/>
</dbReference>
<evidence type="ECO:0000313" key="4">
    <source>
        <dbReference type="EMBL" id="KAF8410558.1"/>
    </source>
</evidence>
<dbReference type="EMBL" id="JABCRI010000002">
    <property type="protein sequence ID" value="KAF8410558.1"/>
    <property type="molecule type" value="Genomic_DNA"/>
</dbReference>
<dbReference type="SUPFAM" id="SSF57850">
    <property type="entry name" value="RING/U-box"/>
    <property type="match status" value="1"/>
</dbReference>
<proteinExistence type="predicted"/>
<organism evidence="4 5">
    <name type="scientific">Tetracentron sinense</name>
    <name type="common">Spur-leaf</name>
    <dbReference type="NCBI Taxonomy" id="13715"/>
    <lineage>
        <taxon>Eukaryota</taxon>
        <taxon>Viridiplantae</taxon>
        <taxon>Streptophyta</taxon>
        <taxon>Embryophyta</taxon>
        <taxon>Tracheophyta</taxon>
        <taxon>Spermatophyta</taxon>
        <taxon>Magnoliopsida</taxon>
        <taxon>Trochodendrales</taxon>
        <taxon>Trochodendraceae</taxon>
        <taxon>Tetracentron</taxon>
    </lineage>
</organism>
<dbReference type="InterPro" id="IPR001841">
    <property type="entry name" value="Znf_RING"/>
</dbReference>
<dbReference type="OrthoDB" id="1938835at2759"/>
<feature type="compositionally biased region" description="Polar residues" evidence="2">
    <location>
        <begin position="252"/>
        <end position="271"/>
    </location>
</feature>
<dbReference type="PANTHER" id="PTHR31150">
    <property type="entry name" value="EXPRESSED PROTEIN"/>
    <property type="match status" value="1"/>
</dbReference>
<name>A0A834ZSN9_TETSI</name>
<dbReference type="PROSITE" id="PS50089">
    <property type="entry name" value="ZF_RING_2"/>
    <property type="match status" value="1"/>
</dbReference>
<evidence type="ECO:0000256" key="2">
    <source>
        <dbReference type="SAM" id="MobiDB-lite"/>
    </source>
</evidence>
<dbReference type="AlphaFoldDB" id="A0A834ZSN9"/>
<feature type="region of interest" description="Disordered" evidence="2">
    <location>
        <begin position="450"/>
        <end position="471"/>
    </location>
</feature>
<dbReference type="OMA" id="KSFMKWH"/>
<dbReference type="PANTHER" id="PTHR31150:SF32">
    <property type="entry name" value="RING_U-BOX SUPERFAMILY PROTEIN"/>
    <property type="match status" value="1"/>
</dbReference>
<dbReference type="GO" id="GO:0008270">
    <property type="term" value="F:zinc ion binding"/>
    <property type="evidence" value="ECO:0007669"/>
    <property type="project" value="UniProtKB-KW"/>
</dbReference>
<accession>A0A834ZSN9</accession>
<evidence type="ECO:0000313" key="5">
    <source>
        <dbReference type="Proteomes" id="UP000655225"/>
    </source>
</evidence>
<feature type="region of interest" description="Disordered" evidence="2">
    <location>
        <begin position="228"/>
        <end position="272"/>
    </location>
</feature>
<keyword evidence="1" id="KW-0863">Zinc-finger</keyword>
<protein>
    <recommendedName>
        <fullName evidence="3">RING-type domain-containing protein</fullName>
    </recommendedName>
</protein>
<keyword evidence="1" id="KW-0862">Zinc</keyword>
<keyword evidence="1" id="KW-0479">Metal-binding</keyword>
<feature type="domain" description="RING-type" evidence="3">
    <location>
        <begin position="347"/>
        <end position="405"/>
    </location>
</feature>
<dbReference type="Gene3D" id="3.30.40.10">
    <property type="entry name" value="Zinc/RING finger domain, C3HC4 (zinc finger)"/>
    <property type="match status" value="1"/>
</dbReference>
<dbReference type="Proteomes" id="UP000655225">
    <property type="component" value="Unassembled WGS sequence"/>
</dbReference>
<reference evidence="4 5" key="1">
    <citation type="submission" date="2020-04" db="EMBL/GenBank/DDBJ databases">
        <title>Plant Genome Project.</title>
        <authorList>
            <person name="Zhang R.-G."/>
        </authorList>
    </citation>
    <scope>NUCLEOTIDE SEQUENCE [LARGE SCALE GENOMIC DNA]</scope>
    <source>
        <strain evidence="4">YNK0</strain>
        <tissue evidence="4">Leaf</tissue>
    </source>
</reference>
<dbReference type="SMART" id="SM00184">
    <property type="entry name" value="RING"/>
    <property type="match status" value="1"/>
</dbReference>
<sequence length="509" mass="54963">MGSACCVAAKDTTLPNRISTETLQRNIIYSPSWSFQWDNRGRVAGEVENATNEFSHGISRNVGLEIKGGINVETGNVSDRGNPLENFQTLTSQKSPIHEGTAGNLVTPASEEGNGACDSASCLHLGAQNHCIGVVPALKLRIHSGTIIKEETLAVDGSSMKIAEALAIKMGLRITVETDLSMESNLSTEVKDLAESTEVADPSAYELSSPVPSTLSLSTSKLDPLLSHSHPLLDESTPSRRARHSPGHQLLRQVSSSRFPGLKSPNNNSVSEGRPSFVLSLCSNDLTIGSQGGSSDGWSMRTFSELVASSQRERWSFDSDSLGSGCGKITRSSSRLSASPSIDPQTCGVCLKVLTERSSWSSQKFIASNELSVVAVLVCGHVYHAECLENLTPESDRCDPPCPVCLYGDVVSKISRKALRVEADKKAKSNKIPRNQVVDSDVDGDSIVFDHQKNAGREGKGPKMGQSSSMRSSFGRPFLRRHFSFGLKSTRSLSVDNSERKKGFWARYR</sequence>